<proteinExistence type="predicted"/>
<dbReference type="PANTHER" id="PTHR14136:SF17">
    <property type="entry name" value="BTB_POZ DOMAIN-CONTAINING PROTEIN KCTD9"/>
    <property type="match status" value="1"/>
</dbReference>
<evidence type="ECO:0000313" key="5">
    <source>
        <dbReference type="Proteomes" id="UP000308705"/>
    </source>
</evidence>
<keyword evidence="5" id="KW-1185">Reference proteome</keyword>
<evidence type="ECO:0000313" key="4">
    <source>
        <dbReference type="EMBL" id="TKK88322.1"/>
    </source>
</evidence>
<dbReference type="OrthoDB" id="4808153at2"/>
<evidence type="ECO:0000256" key="2">
    <source>
        <dbReference type="SAM" id="Phobius"/>
    </source>
</evidence>
<gene>
    <name evidence="4" type="ORF">FDA94_13510</name>
</gene>
<evidence type="ECO:0000256" key="3">
    <source>
        <dbReference type="SAM" id="SignalP"/>
    </source>
</evidence>
<keyword evidence="3" id="KW-0732">Signal</keyword>
<reference evidence="4 5" key="1">
    <citation type="submission" date="2019-04" db="EMBL/GenBank/DDBJ databases">
        <title>Herbidospora sp. NEAU-GS14.nov., a novel actinomycete isolated from soil.</title>
        <authorList>
            <person name="Han L."/>
        </authorList>
    </citation>
    <scope>NUCLEOTIDE SEQUENCE [LARGE SCALE GENOMIC DNA]</scope>
    <source>
        <strain evidence="4 5">NEAU-GS14</strain>
    </source>
</reference>
<accession>A0A4U3MII5</accession>
<keyword evidence="2" id="KW-0812">Transmembrane</keyword>
<feature type="signal peptide" evidence="3">
    <location>
        <begin position="1"/>
        <end position="20"/>
    </location>
</feature>
<dbReference type="Pfam" id="PF00805">
    <property type="entry name" value="Pentapeptide"/>
    <property type="match status" value="3"/>
</dbReference>
<dbReference type="SUPFAM" id="SSF141571">
    <property type="entry name" value="Pentapeptide repeat-like"/>
    <property type="match status" value="1"/>
</dbReference>
<evidence type="ECO:0000256" key="1">
    <source>
        <dbReference type="SAM" id="MobiDB-lite"/>
    </source>
</evidence>
<dbReference type="EMBL" id="SZQA01000011">
    <property type="protein sequence ID" value="TKK88322.1"/>
    <property type="molecule type" value="Genomic_DNA"/>
</dbReference>
<dbReference type="PANTHER" id="PTHR14136">
    <property type="entry name" value="BTB_POZ DOMAIN-CONTAINING PROTEIN KCTD9"/>
    <property type="match status" value="1"/>
</dbReference>
<dbReference type="Proteomes" id="UP000308705">
    <property type="component" value="Unassembled WGS sequence"/>
</dbReference>
<feature type="chain" id="PRO_5020539063" evidence="3">
    <location>
        <begin position="21"/>
        <end position="397"/>
    </location>
</feature>
<comment type="caution">
    <text evidence="4">The sequence shown here is derived from an EMBL/GenBank/DDBJ whole genome shotgun (WGS) entry which is preliminary data.</text>
</comment>
<dbReference type="AlphaFoldDB" id="A0A4U3MII5"/>
<dbReference type="Gene3D" id="2.160.20.80">
    <property type="entry name" value="E3 ubiquitin-protein ligase SopA"/>
    <property type="match status" value="2"/>
</dbReference>
<dbReference type="InterPro" id="IPR051082">
    <property type="entry name" value="Pentapeptide-BTB/POZ_domain"/>
</dbReference>
<feature type="region of interest" description="Disordered" evidence="1">
    <location>
        <begin position="236"/>
        <end position="272"/>
    </location>
</feature>
<dbReference type="RefSeq" id="WP_137247416.1">
    <property type="nucleotide sequence ID" value="NZ_SZQA01000011.1"/>
</dbReference>
<protein>
    <submittedName>
        <fullName evidence="4">Pentapeptide repeat-containing protein</fullName>
    </submittedName>
</protein>
<keyword evidence="2" id="KW-1133">Transmembrane helix</keyword>
<sequence>MRALVALSFALSLVLVPATAANAAAAPCQKGSGPKLRGADFTNGRQLPSDLRCADLTGAKLDEVDFTQKDLTGAILRDASMKEADFTQAHLEYADLRGADLTSADLGQLRAKQANLRGATLVDVEAGQAEFPHADLTDAVMTRANLTQVTLTNAKLVGADLNEAELGQVKGRTADFSRAKMKEAEFGQAQLQHAVFKQTDLTEAQFTQAELQGADFTGAVVEKTSFVQADDLNLAGAQGTPADLPTGVSFTPPEESPETGDDPTPAPASRQLPSRILGMSPALLIILAGALGLSLTLIVWGLSHQRTRRSDANFTMARRVAEEDVTRFGEEIDTLDFDMKVNAVSGPSHDWRAALDAYEAAKQALYLARTPEELHAAAAAVHHGRQALQRVRSVLPR</sequence>
<organism evidence="4 5">
    <name type="scientific">Herbidospora galbida</name>
    <dbReference type="NCBI Taxonomy" id="2575442"/>
    <lineage>
        <taxon>Bacteria</taxon>
        <taxon>Bacillati</taxon>
        <taxon>Actinomycetota</taxon>
        <taxon>Actinomycetes</taxon>
        <taxon>Streptosporangiales</taxon>
        <taxon>Streptosporangiaceae</taxon>
        <taxon>Herbidospora</taxon>
    </lineage>
</organism>
<dbReference type="InterPro" id="IPR001646">
    <property type="entry name" value="5peptide_repeat"/>
</dbReference>
<keyword evidence="2" id="KW-0472">Membrane</keyword>
<feature type="transmembrane region" description="Helical" evidence="2">
    <location>
        <begin position="276"/>
        <end position="300"/>
    </location>
</feature>
<name>A0A4U3MII5_9ACTN</name>